<accession>A0AAE2D0R0</accession>
<dbReference type="EMBL" id="JACGWO010000001">
    <property type="protein sequence ID" value="KAK4441425.1"/>
    <property type="molecule type" value="Genomic_DNA"/>
</dbReference>
<reference evidence="1" key="2">
    <citation type="journal article" date="2024" name="Plant">
        <title>Genomic evolution and insights into agronomic trait innovations of Sesamum species.</title>
        <authorList>
            <person name="Miao H."/>
            <person name="Wang L."/>
            <person name="Qu L."/>
            <person name="Liu H."/>
            <person name="Sun Y."/>
            <person name="Le M."/>
            <person name="Wang Q."/>
            <person name="Wei S."/>
            <person name="Zheng Y."/>
            <person name="Lin W."/>
            <person name="Duan Y."/>
            <person name="Cao H."/>
            <person name="Xiong S."/>
            <person name="Wang X."/>
            <person name="Wei L."/>
            <person name="Li C."/>
            <person name="Ma Q."/>
            <person name="Ju M."/>
            <person name="Zhao R."/>
            <person name="Li G."/>
            <person name="Mu C."/>
            <person name="Tian Q."/>
            <person name="Mei H."/>
            <person name="Zhang T."/>
            <person name="Gao T."/>
            <person name="Zhang H."/>
        </authorList>
    </citation>
    <scope>NUCLEOTIDE SEQUENCE</scope>
    <source>
        <strain evidence="1">3651</strain>
    </source>
</reference>
<protein>
    <submittedName>
        <fullName evidence="1">Uncharacterized protein</fullName>
    </submittedName>
</protein>
<dbReference type="AlphaFoldDB" id="A0AAE2D0R0"/>
<name>A0AAE2D0R0_9LAMI</name>
<dbReference type="Proteomes" id="UP001293254">
    <property type="component" value="Unassembled WGS sequence"/>
</dbReference>
<dbReference type="PANTHER" id="PTHR46508:SF5">
    <property type="entry name" value="PHD-FINGER AND DNA BINDING DOMAIN-CONTAINING PROTEIN"/>
    <property type="match status" value="1"/>
</dbReference>
<evidence type="ECO:0000313" key="1">
    <source>
        <dbReference type="EMBL" id="KAK4441425.1"/>
    </source>
</evidence>
<reference evidence="1" key="1">
    <citation type="submission" date="2020-06" db="EMBL/GenBank/DDBJ databases">
        <authorList>
            <person name="Li T."/>
            <person name="Hu X."/>
            <person name="Zhang T."/>
            <person name="Song X."/>
            <person name="Zhang H."/>
            <person name="Dai N."/>
            <person name="Sheng W."/>
            <person name="Hou X."/>
            <person name="Wei L."/>
        </authorList>
    </citation>
    <scope>NUCLEOTIDE SEQUENCE</scope>
    <source>
        <strain evidence="1">3651</strain>
        <tissue evidence="1">Leaf</tissue>
    </source>
</reference>
<proteinExistence type="predicted"/>
<dbReference type="PANTHER" id="PTHR46508">
    <property type="entry name" value="PHD FINGER FAMILY PROTEIN"/>
    <property type="match status" value="1"/>
</dbReference>
<evidence type="ECO:0000313" key="2">
    <source>
        <dbReference type="Proteomes" id="UP001293254"/>
    </source>
</evidence>
<gene>
    <name evidence="1" type="ORF">Salat_0477400</name>
</gene>
<keyword evidence="2" id="KW-1185">Reference proteome</keyword>
<organism evidence="1 2">
    <name type="scientific">Sesamum alatum</name>
    <dbReference type="NCBI Taxonomy" id="300844"/>
    <lineage>
        <taxon>Eukaryota</taxon>
        <taxon>Viridiplantae</taxon>
        <taxon>Streptophyta</taxon>
        <taxon>Embryophyta</taxon>
        <taxon>Tracheophyta</taxon>
        <taxon>Spermatophyta</taxon>
        <taxon>Magnoliopsida</taxon>
        <taxon>eudicotyledons</taxon>
        <taxon>Gunneridae</taxon>
        <taxon>Pentapetalae</taxon>
        <taxon>asterids</taxon>
        <taxon>lamiids</taxon>
        <taxon>Lamiales</taxon>
        <taxon>Pedaliaceae</taxon>
        <taxon>Sesamum</taxon>
    </lineage>
</organism>
<sequence length="305" mass="33881">MSSTSDMSLKGEKGVPTCYGWVLAYIPAAGRLKIVYEDGGSEELYSSEVYPVLVSSEPRPSQTLERLSGCRDGRLRNDAALLMMDDGFSCMDDDGEHEDLGELQDLDLNEGVNLELHEGLCLNEGFLEECSGIRDIIDLNLDIGKRFVNVGDAEKGRVVFSMESREENHQGTVPPELIRKMQLHDSVVDYGDGVSGTARRGRRGRKRRELSDTVLRRPKVELPPSSGSLDLKGVSVFEFVFVYAFLRSFSALLFLSPFELDGSASASDCLRSLNWDFVDVITWPAFAVEYFLLHSPGYIPGFLSI</sequence>
<comment type="caution">
    <text evidence="1">The sequence shown here is derived from an EMBL/GenBank/DDBJ whole genome shotgun (WGS) entry which is preliminary data.</text>
</comment>